<accession>A0ABS4GLQ3</accession>
<evidence type="ECO:0000256" key="1">
    <source>
        <dbReference type="ARBA" id="ARBA00010792"/>
    </source>
</evidence>
<comment type="caution">
    <text evidence="4">The sequence shown here is derived from an EMBL/GenBank/DDBJ whole genome shotgun (WGS) entry which is preliminary data.</text>
</comment>
<protein>
    <submittedName>
        <fullName evidence="4">Membrane protein DedA with SNARE-associated domain</fullName>
    </submittedName>
</protein>
<dbReference type="Proteomes" id="UP001519343">
    <property type="component" value="Unassembled WGS sequence"/>
</dbReference>
<keyword evidence="2" id="KW-0472">Membrane</keyword>
<dbReference type="RefSeq" id="WP_209809287.1">
    <property type="nucleotide sequence ID" value="NZ_JAGGKT010000002.1"/>
</dbReference>
<evidence type="ECO:0000256" key="2">
    <source>
        <dbReference type="SAM" id="Phobius"/>
    </source>
</evidence>
<organism evidence="4 5">
    <name type="scientific">Ammoniphilus resinae</name>
    <dbReference type="NCBI Taxonomy" id="861532"/>
    <lineage>
        <taxon>Bacteria</taxon>
        <taxon>Bacillati</taxon>
        <taxon>Bacillota</taxon>
        <taxon>Bacilli</taxon>
        <taxon>Bacillales</taxon>
        <taxon>Paenibacillaceae</taxon>
        <taxon>Aneurinibacillus group</taxon>
        <taxon>Ammoniphilus</taxon>
    </lineage>
</organism>
<dbReference type="PANTHER" id="PTHR42709">
    <property type="entry name" value="ALKALINE PHOSPHATASE LIKE PROTEIN"/>
    <property type="match status" value="1"/>
</dbReference>
<reference evidence="4 5" key="1">
    <citation type="submission" date="2021-03" db="EMBL/GenBank/DDBJ databases">
        <title>Genomic Encyclopedia of Type Strains, Phase IV (KMG-IV): sequencing the most valuable type-strain genomes for metagenomic binning, comparative biology and taxonomic classification.</title>
        <authorList>
            <person name="Goeker M."/>
        </authorList>
    </citation>
    <scope>NUCLEOTIDE SEQUENCE [LARGE SCALE GENOMIC DNA]</scope>
    <source>
        <strain evidence="4 5">DSM 24738</strain>
    </source>
</reference>
<name>A0ABS4GLQ3_9BACL</name>
<feature type="domain" description="VTT" evidence="3">
    <location>
        <begin position="31"/>
        <end position="155"/>
    </location>
</feature>
<dbReference type="Pfam" id="PF09335">
    <property type="entry name" value="VTT_dom"/>
    <property type="match status" value="1"/>
</dbReference>
<comment type="similarity">
    <text evidence="1">Belongs to the DedA family.</text>
</comment>
<feature type="transmembrane region" description="Helical" evidence="2">
    <location>
        <begin position="103"/>
        <end position="125"/>
    </location>
</feature>
<sequence length="207" mass="23676">MDASTLIELVHQYGYPALFFCLWLGIVGMPIPDEVIVMTGGFVTTLGLLKPIPSFLVTYAGVASGLSIGYFLGRWLGAPILDRVIKRKNNKYLLKSQLLIEKYGSLSLFISYFFPVVRHIIPYLVGINKMTFRRYAVISYSTGFLWTLLLFMTGRLFGNYIEEIGTVLHRYGIYFVLVFLVICLIGFFLRKQLFTSAKYVKQDDNIY</sequence>
<dbReference type="InterPro" id="IPR051311">
    <property type="entry name" value="DedA_domain"/>
</dbReference>
<keyword evidence="5" id="KW-1185">Reference proteome</keyword>
<feature type="transmembrane region" description="Helical" evidence="2">
    <location>
        <begin position="12"/>
        <end position="31"/>
    </location>
</feature>
<feature type="transmembrane region" description="Helical" evidence="2">
    <location>
        <begin position="137"/>
        <end position="157"/>
    </location>
</feature>
<feature type="transmembrane region" description="Helical" evidence="2">
    <location>
        <begin position="169"/>
        <end position="189"/>
    </location>
</feature>
<dbReference type="PANTHER" id="PTHR42709:SF9">
    <property type="entry name" value="ALKALINE PHOSPHATASE LIKE PROTEIN"/>
    <property type="match status" value="1"/>
</dbReference>
<gene>
    <name evidence="4" type="ORF">J2Z37_001202</name>
</gene>
<keyword evidence="2" id="KW-1133">Transmembrane helix</keyword>
<evidence type="ECO:0000313" key="5">
    <source>
        <dbReference type="Proteomes" id="UP001519343"/>
    </source>
</evidence>
<dbReference type="InterPro" id="IPR032816">
    <property type="entry name" value="VTT_dom"/>
</dbReference>
<keyword evidence="2" id="KW-0812">Transmembrane</keyword>
<proteinExistence type="inferred from homology"/>
<evidence type="ECO:0000259" key="3">
    <source>
        <dbReference type="Pfam" id="PF09335"/>
    </source>
</evidence>
<feature type="transmembrane region" description="Helical" evidence="2">
    <location>
        <begin position="52"/>
        <end position="72"/>
    </location>
</feature>
<dbReference type="EMBL" id="JAGGKT010000002">
    <property type="protein sequence ID" value="MBP1931205.1"/>
    <property type="molecule type" value="Genomic_DNA"/>
</dbReference>
<evidence type="ECO:0000313" key="4">
    <source>
        <dbReference type="EMBL" id="MBP1931205.1"/>
    </source>
</evidence>